<feature type="transmembrane region" description="Helical" evidence="6">
    <location>
        <begin position="62"/>
        <end position="81"/>
    </location>
</feature>
<dbReference type="Proteomes" id="UP000245469">
    <property type="component" value="Unassembled WGS sequence"/>
</dbReference>
<dbReference type="Pfam" id="PF03006">
    <property type="entry name" value="HlyIII"/>
    <property type="match status" value="1"/>
</dbReference>
<reference evidence="7 8" key="1">
    <citation type="submission" date="2018-03" db="EMBL/GenBank/DDBJ databases">
        <title>Genomic Encyclopedia of Archaeal and Bacterial Type Strains, Phase II (KMG-II): from individual species to whole genera.</title>
        <authorList>
            <person name="Goeker M."/>
        </authorList>
    </citation>
    <scope>NUCLEOTIDE SEQUENCE [LARGE SCALE GENOMIC DNA]</scope>
    <source>
        <strain evidence="7 8">DSM 44889</strain>
    </source>
</reference>
<feature type="binding site" evidence="5">
    <location>
        <position position="211"/>
    </location>
    <ligand>
        <name>Zn(2+)</name>
        <dbReference type="ChEBI" id="CHEBI:29105"/>
    </ligand>
</feature>
<evidence type="ECO:0000256" key="4">
    <source>
        <dbReference type="ARBA" id="ARBA00023136"/>
    </source>
</evidence>
<evidence type="ECO:0000256" key="3">
    <source>
        <dbReference type="ARBA" id="ARBA00022989"/>
    </source>
</evidence>
<dbReference type="PANTHER" id="PTHR20855:SF3">
    <property type="entry name" value="LD03007P"/>
    <property type="match status" value="1"/>
</dbReference>
<evidence type="ECO:0000313" key="7">
    <source>
        <dbReference type="EMBL" id="PWJ46315.1"/>
    </source>
</evidence>
<evidence type="ECO:0000256" key="5">
    <source>
        <dbReference type="PIRSR" id="PIRSR604254-1"/>
    </source>
</evidence>
<dbReference type="GO" id="GO:0046872">
    <property type="term" value="F:metal ion binding"/>
    <property type="evidence" value="ECO:0007669"/>
    <property type="project" value="UniProtKB-KW"/>
</dbReference>
<dbReference type="EMBL" id="QGDQ01000048">
    <property type="protein sequence ID" value="PWJ46315.1"/>
    <property type="molecule type" value="Genomic_DNA"/>
</dbReference>
<keyword evidence="3 6" id="KW-1133">Transmembrane helix</keyword>
<keyword evidence="5" id="KW-0862">Zinc</keyword>
<protein>
    <submittedName>
        <fullName evidence="7">Hemolysin III</fullName>
    </submittedName>
</protein>
<feature type="binding site" evidence="5">
    <location>
        <position position="82"/>
    </location>
    <ligand>
        <name>Zn(2+)</name>
        <dbReference type="ChEBI" id="CHEBI:29105"/>
    </ligand>
</feature>
<evidence type="ECO:0000313" key="8">
    <source>
        <dbReference type="Proteomes" id="UP000245469"/>
    </source>
</evidence>
<feature type="transmembrane region" description="Helical" evidence="6">
    <location>
        <begin position="178"/>
        <end position="198"/>
    </location>
</feature>
<keyword evidence="5" id="KW-0479">Metal-binding</keyword>
<gene>
    <name evidence="7" type="ORF">BXY45_14811</name>
</gene>
<organism evidence="7 8">
    <name type="scientific">Quadrisphaera granulorum</name>
    <dbReference type="NCBI Taxonomy" id="317664"/>
    <lineage>
        <taxon>Bacteria</taxon>
        <taxon>Bacillati</taxon>
        <taxon>Actinomycetota</taxon>
        <taxon>Actinomycetes</taxon>
        <taxon>Kineosporiales</taxon>
        <taxon>Kineosporiaceae</taxon>
        <taxon>Quadrisphaera</taxon>
    </lineage>
</organism>
<keyword evidence="2 6" id="KW-0812">Transmembrane</keyword>
<proteinExistence type="predicted"/>
<keyword evidence="4 6" id="KW-0472">Membrane</keyword>
<dbReference type="AlphaFoldDB" id="A0A315ZL22"/>
<dbReference type="RefSeq" id="WP_211319843.1">
    <property type="nucleotide sequence ID" value="NZ_QGDQ01000048.1"/>
</dbReference>
<dbReference type="InterPro" id="IPR004254">
    <property type="entry name" value="AdipoR/HlyIII-related"/>
</dbReference>
<evidence type="ECO:0000256" key="1">
    <source>
        <dbReference type="ARBA" id="ARBA00004141"/>
    </source>
</evidence>
<keyword evidence="8" id="KW-1185">Reference proteome</keyword>
<feature type="transmembrane region" description="Helical" evidence="6">
    <location>
        <begin position="31"/>
        <end position="50"/>
    </location>
</feature>
<comment type="caution">
    <text evidence="7">The sequence shown here is derived from an EMBL/GenBank/DDBJ whole genome shotgun (WGS) entry which is preliminary data.</text>
</comment>
<accession>A0A315ZL22</accession>
<sequence length="235" mass="24999">MSASHPLPTRPGLPAPAVPAPTVVKPLMRGWLHAGAVPLVLAAGIVLVCLASRQHGAAATTASVAIFAGTSTVLFATSAVYHRFRWSDRARLWLMRADHGNIPLVIAGSMTPVALLGLTGGWRVGVLATVWTAALLAVAFRWLWPRCPRALHTSISLVLGWALLPALPVLLAHGGVAVFTLVLVGGALYTVGGVVYGLKRPNPWPRTFGFHEVFHTLTLLAWPAHYVAISLLAYR</sequence>
<comment type="subcellular location">
    <subcellularLocation>
        <location evidence="1">Membrane</location>
        <topology evidence="1">Multi-pass membrane protein</topology>
    </subcellularLocation>
</comment>
<evidence type="ECO:0000256" key="2">
    <source>
        <dbReference type="ARBA" id="ARBA00022692"/>
    </source>
</evidence>
<feature type="binding site" evidence="5">
    <location>
        <position position="215"/>
    </location>
    <ligand>
        <name>Zn(2+)</name>
        <dbReference type="ChEBI" id="CHEBI:29105"/>
    </ligand>
</feature>
<feature type="transmembrane region" description="Helical" evidence="6">
    <location>
        <begin position="150"/>
        <end position="171"/>
    </location>
</feature>
<dbReference type="PANTHER" id="PTHR20855">
    <property type="entry name" value="ADIPOR/PROGESTIN RECEPTOR-RELATED"/>
    <property type="match status" value="1"/>
</dbReference>
<name>A0A315ZL22_9ACTN</name>
<dbReference type="GO" id="GO:0016020">
    <property type="term" value="C:membrane"/>
    <property type="evidence" value="ECO:0007669"/>
    <property type="project" value="UniProtKB-SubCell"/>
</dbReference>
<feature type="transmembrane region" description="Helical" evidence="6">
    <location>
        <begin position="125"/>
        <end position="144"/>
    </location>
</feature>
<evidence type="ECO:0000256" key="6">
    <source>
        <dbReference type="SAM" id="Phobius"/>
    </source>
</evidence>